<name>A0A0N4WZG0_HAEPC</name>
<keyword evidence="1" id="KW-0472">Membrane</keyword>
<evidence type="ECO:0000256" key="1">
    <source>
        <dbReference type="SAM" id="Phobius"/>
    </source>
</evidence>
<feature type="transmembrane region" description="Helical" evidence="1">
    <location>
        <begin position="24"/>
        <end position="43"/>
    </location>
</feature>
<reference evidence="2" key="1">
    <citation type="submission" date="2017-02" db="UniProtKB">
        <authorList>
            <consortium name="WormBaseParasite"/>
        </authorList>
    </citation>
    <scope>IDENTIFICATION</scope>
</reference>
<organism evidence="2">
    <name type="scientific">Haemonchus placei</name>
    <name type="common">Barber's pole worm</name>
    <dbReference type="NCBI Taxonomy" id="6290"/>
    <lineage>
        <taxon>Eukaryota</taxon>
        <taxon>Metazoa</taxon>
        <taxon>Ecdysozoa</taxon>
        <taxon>Nematoda</taxon>
        <taxon>Chromadorea</taxon>
        <taxon>Rhabditida</taxon>
        <taxon>Rhabditina</taxon>
        <taxon>Rhabditomorpha</taxon>
        <taxon>Strongyloidea</taxon>
        <taxon>Trichostrongylidae</taxon>
        <taxon>Haemonchus</taxon>
    </lineage>
</organism>
<dbReference type="WBParaSite" id="HPLM_0001732701-mRNA-1">
    <property type="protein sequence ID" value="HPLM_0001732701-mRNA-1"/>
    <property type="gene ID" value="HPLM_0001732701"/>
</dbReference>
<protein>
    <submittedName>
        <fullName evidence="2">ADP,ATP carrier protein</fullName>
    </submittedName>
</protein>
<accession>A0A0N4WZG0</accession>
<proteinExistence type="predicted"/>
<evidence type="ECO:0000313" key="2">
    <source>
        <dbReference type="WBParaSite" id="HPLM_0001732701-mRNA-1"/>
    </source>
</evidence>
<sequence length="53" mass="5591">LPAARAAAEIVVAPANCDKGICGIMASFTSTIAIATVISTFPVKDMHDIRKRF</sequence>
<keyword evidence="1" id="KW-0812">Transmembrane</keyword>
<keyword evidence="1" id="KW-1133">Transmembrane helix</keyword>
<dbReference type="AlphaFoldDB" id="A0A0N4WZG0"/>